<keyword evidence="4" id="KW-1185">Reference proteome</keyword>
<feature type="signal peptide" evidence="2">
    <location>
        <begin position="1"/>
        <end position="25"/>
    </location>
</feature>
<evidence type="ECO:0000313" key="4">
    <source>
        <dbReference type="Proteomes" id="UP000244240"/>
    </source>
</evidence>
<dbReference type="EMBL" id="QBKR01000014">
    <property type="protein sequence ID" value="PTX58914.1"/>
    <property type="molecule type" value="Genomic_DNA"/>
</dbReference>
<keyword evidence="2" id="KW-0732">Signal</keyword>
<name>A0A2T6BS81_9BACL</name>
<dbReference type="InterPro" id="IPR024038">
    <property type="entry name" value="MYXO-CTERM"/>
</dbReference>
<accession>A0A2T6BS81</accession>
<reference evidence="3 4" key="1">
    <citation type="submission" date="2018-04" db="EMBL/GenBank/DDBJ databases">
        <title>Genomic Encyclopedia of Archaeal and Bacterial Type Strains, Phase II (KMG-II): from individual species to whole genera.</title>
        <authorList>
            <person name="Goeker M."/>
        </authorList>
    </citation>
    <scope>NUCLEOTIDE SEQUENCE [LARGE SCALE GENOMIC DNA]</scope>
    <source>
        <strain evidence="3 4">DSM 45787</strain>
    </source>
</reference>
<gene>
    <name evidence="3" type="ORF">C8P63_11496</name>
</gene>
<comment type="caution">
    <text evidence="3">The sequence shown here is derived from an EMBL/GenBank/DDBJ whole genome shotgun (WGS) entry which is preliminary data.</text>
</comment>
<dbReference type="NCBIfam" id="TIGR03901">
    <property type="entry name" value="MYXO-CTERM"/>
    <property type="match status" value="1"/>
</dbReference>
<dbReference type="AlphaFoldDB" id="A0A2T6BS81"/>
<evidence type="ECO:0000256" key="2">
    <source>
        <dbReference type="SAM" id="SignalP"/>
    </source>
</evidence>
<evidence type="ECO:0000256" key="1">
    <source>
        <dbReference type="SAM" id="MobiDB-lite"/>
    </source>
</evidence>
<sequence>MSKYFGLLFAVLLPLVVGQSSIAWAESSKGAEVGEPNGTGARNNYTNTGTYNNYPPPERVRYTPNTSNYIDYDNGRGAMNQFRRTATEYTETPDWGWIGLLGLLGLLGRRRREESKS</sequence>
<evidence type="ECO:0000313" key="3">
    <source>
        <dbReference type="EMBL" id="PTX58914.1"/>
    </source>
</evidence>
<feature type="region of interest" description="Disordered" evidence="1">
    <location>
        <begin position="27"/>
        <end position="59"/>
    </location>
</feature>
<dbReference type="NCBIfam" id="NF041742">
    <property type="entry name" value="WGxxGxxG_fam"/>
    <property type="match status" value="1"/>
</dbReference>
<dbReference type="NCBIfam" id="NF038039">
    <property type="entry name" value="WGxxGxxG-CTERM"/>
    <property type="match status" value="1"/>
</dbReference>
<organism evidence="3 4">
    <name type="scientific">Melghirimyces profundicolus</name>
    <dbReference type="NCBI Taxonomy" id="1242148"/>
    <lineage>
        <taxon>Bacteria</taxon>
        <taxon>Bacillati</taxon>
        <taxon>Bacillota</taxon>
        <taxon>Bacilli</taxon>
        <taxon>Bacillales</taxon>
        <taxon>Thermoactinomycetaceae</taxon>
        <taxon>Melghirimyces</taxon>
    </lineage>
</organism>
<feature type="compositionally biased region" description="Low complexity" evidence="1">
    <location>
        <begin position="38"/>
        <end position="53"/>
    </location>
</feature>
<dbReference type="Proteomes" id="UP000244240">
    <property type="component" value="Unassembled WGS sequence"/>
</dbReference>
<dbReference type="RefSeq" id="WP_108024128.1">
    <property type="nucleotide sequence ID" value="NZ_QBKR01000014.1"/>
</dbReference>
<protein>
    <submittedName>
        <fullName evidence="3">MYXO-CTERM domain-containing protein</fullName>
    </submittedName>
</protein>
<proteinExistence type="predicted"/>
<feature type="chain" id="PRO_5015431632" evidence="2">
    <location>
        <begin position="26"/>
        <end position="117"/>
    </location>
</feature>